<comment type="subcellular location">
    <subcellularLocation>
        <location evidence="1 7">Endoplasmic reticulum membrane</location>
        <topology evidence="1 7">Multi-pass membrane protein</topology>
    </subcellularLocation>
</comment>
<keyword evidence="3 7" id="KW-0812">Transmembrane</keyword>
<evidence type="ECO:0000256" key="3">
    <source>
        <dbReference type="ARBA" id="ARBA00022692"/>
    </source>
</evidence>
<accession>A0A0R3WBD2</accession>
<dbReference type="GO" id="GO:0006506">
    <property type="term" value="P:GPI anchor biosynthetic process"/>
    <property type="evidence" value="ECO:0007669"/>
    <property type="project" value="TreeGrafter"/>
</dbReference>
<protein>
    <recommendedName>
        <fullName evidence="7">Dolichol-phosphate mannosyltransferase subunit 3</fullName>
    </recommendedName>
</protein>
<feature type="transmembrane region" description="Helical" evidence="7">
    <location>
        <begin position="31"/>
        <end position="60"/>
    </location>
</feature>
<evidence type="ECO:0000256" key="7">
    <source>
        <dbReference type="RuleBase" id="RU365085"/>
    </source>
</evidence>
<keyword evidence="9" id="KW-1185">Reference proteome</keyword>
<dbReference type="GO" id="GO:0005789">
    <property type="term" value="C:endoplasmic reticulum membrane"/>
    <property type="evidence" value="ECO:0007669"/>
    <property type="project" value="UniProtKB-SubCell"/>
</dbReference>
<dbReference type="Proteomes" id="UP000282613">
    <property type="component" value="Unassembled WGS sequence"/>
</dbReference>
<reference evidence="10" key="1">
    <citation type="submission" date="2017-02" db="UniProtKB">
        <authorList>
            <consortium name="WormBaseParasite"/>
        </authorList>
    </citation>
    <scope>IDENTIFICATION</scope>
</reference>
<comment type="function">
    <text evidence="7">Stabilizer subunit of the dolichol-phosphate mannose (DPM) synthase complex; tethers catalytic subunit to the ER.</text>
</comment>
<dbReference type="Pfam" id="PF08285">
    <property type="entry name" value="DPM3"/>
    <property type="match status" value="1"/>
</dbReference>
<reference evidence="8 9" key="2">
    <citation type="submission" date="2018-11" db="EMBL/GenBank/DDBJ databases">
        <authorList>
            <consortium name="Pathogen Informatics"/>
        </authorList>
    </citation>
    <scope>NUCLEOTIDE SEQUENCE [LARGE SCALE GENOMIC DNA]</scope>
</reference>
<dbReference type="InterPro" id="IPR013174">
    <property type="entry name" value="DPM3"/>
</dbReference>
<evidence type="ECO:0000313" key="8">
    <source>
        <dbReference type="EMBL" id="VDK39285.1"/>
    </source>
</evidence>
<comment type="pathway">
    <text evidence="7">Protein modification; protein glycosylation.</text>
</comment>
<sequence length="90" mass="10209">MVRAVRWASALALFVAVWLGALYAPFSRPHFLDLIILCLPGAVIILFGLFSFFFIIYGVVTFNDCPGEAEKLKQQIDEARRHLEKAGYEF</sequence>
<keyword evidence="4 7" id="KW-0256">Endoplasmic reticulum</keyword>
<evidence type="ECO:0000256" key="1">
    <source>
        <dbReference type="ARBA" id="ARBA00004477"/>
    </source>
</evidence>
<feature type="transmembrane region" description="Helical" evidence="7">
    <location>
        <begin position="6"/>
        <end position="24"/>
    </location>
</feature>
<dbReference type="EMBL" id="UYRS01018703">
    <property type="protein sequence ID" value="VDK39285.1"/>
    <property type="molecule type" value="Genomic_DNA"/>
</dbReference>
<keyword evidence="5 7" id="KW-1133">Transmembrane helix</keyword>
<dbReference type="UniPathway" id="UPA00378"/>
<keyword evidence="6 7" id="KW-0472">Membrane</keyword>
<dbReference type="STRING" id="60517.A0A0R3WBD2"/>
<dbReference type="PANTHER" id="PTHR16433:SF0">
    <property type="entry name" value="DOLICHOL-PHOSPHATE MANNOSYLTRANSFERASE SUBUNIT 3"/>
    <property type="match status" value="1"/>
</dbReference>
<evidence type="ECO:0000313" key="10">
    <source>
        <dbReference type="WBParaSite" id="TASK_0000794101-mRNA-1"/>
    </source>
</evidence>
<evidence type="ECO:0000256" key="4">
    <source>
        <dbReference type="ARBA" id="ARBA00022824"/>
    </source>
</evidence>
<comment type="subunit">
    <text evidence="7">Component of the dolichol-phosphate mannose (DPM) synthase complex.</text>
</comment>
<dbReference type="GO" id="GO:0033185">
    <property type="term" value="C:dolichol-phosphate-mannose synthase complex"/>
    <property type="evidence" value="ECO:0007669"/>
    <property type="project" value="TreeGrafter"/>
</dbReference>
<proteinExistence type="inferred from homology"/>
<dbReference type="WBParaSite" id="TASK_0000794101-mRNA-1">
    <property type="protein sequence ID" value="TASK_0000794101-mRNA-1"/>
    <property type="gene ID" value="TASK_0000794101"/>
</dbReference>
<dbReference type="AlphaFoldDB" id="A0A0R3WBD2"/>
<name>A0A0R3WBD2_TAEAS</name>
<evidence type="ECO:0000256" key="2">
    <source>
        <dbReference type="ARBA" id="ARBA00010430"/>
    </source>
</evidence>
<gene>
    <name evidence="8" type="ORF">TASK_LOCUS7942</name>
</gene>
<dbReference type="PANTHER" id="PTHR16433">
    <property type="entry name" value="DOLICHOL-PHOSPHATE MANNOSYLTRANSFERASE SUBUNIT 3"/>
    <property type="match status" value="1"/>
</dbReference>
<evidence type="ECO:0000256" key="6">
    <source>
        <dbReference type="ARBA" id="ARBA00023136"/>
    </source>
</evidence>
<evidence type="ECO:0000313" key="9">
    <source>
        <dbReference type="Proteomes" id="UP000282613"/>
    </source>
</evidence>
<evidence type="ECO:0000256" key="5">
    <source>
        <dbReference type="ARBA" id="ARBA00022989"/>
    </source>
</evidence>
<dbReference type="OrthoDB" id="2014333at2759"/>
<comment type="similarity">
    <text evidence="2 7">Belongs to the DPM3 family.</text>
</comment>
<organism evidence="10">
    <name type="scientific">Taenia asiatica</name>
    <name type="common">Asian tapeworm</name>
    <dbReference type="NCBI Taxonomy" id="60517"/>
    <lineage>
        <taxon>Eukaryota</taxon>
        <taxon>Metazoa</taxon>
        <taxon>Spiralia</taxon>
        <taxon>Lophotrochozoa</taxon>
        <taxon>Platyhelminthes</taxon>
        <taxon>Cestoda</taxon>
        <taxon>Eucestoda</taxon>
        <taxon>Cyclophyllidea</taxon>
        <taxon>Taeniidae</taxon>
        <taxon>Taenia</taxon>
    </lineage>
</organism>